<dbReference type="OrthoDB" id="1259728at2"/>
<comment type="caution">
    <text evidence="2">The sequence shown here is derived from an EMBL/GenBank/DDBJ whole genome shotgun (WGS) entry which is preliminary data.</text>
</comment>
<feature type="chain" id="PRO_5017562322" description="Lipoprotein" evidence="1">
    <location>
        <begin position="25"/>
        <end position="118"/>
    </location>
</feature>
<organism evidence="2 3">
    <name type="scientific">Dyadobacter luteus</name>
    <dbReference type="NCBI Taxonomy" id="2259619"/>
    <lineage>
        <taxon>Bacteria</taxon>
        <taxon>Pseudomonadati</taxon>
        <taxon>Bacteroidota</taxon>
        <taxon>Cytophagia</taxon>
        <taxon>Cytophagales</taxon>
        <taxon>Spirosomataceae</taxon>
        <taxon>Dyadobacter</taxon>
    </lineage>
</organism>
<proteinExistence type="predicted"/>
<dbReference type="Proteomes" id="UP000256373">
    <property type="component" value="Unassembled WGS sequence"/>
</dbReference>
<evidence type="ECO:0008006" key="4">
    <source>
        <dbReference type="Google" id="ProtNLM"/>
    </source>
</evidence>
<evidence type="ECO:0000256" key="1">
    <source>
        <dbReference type="SAM" id="SignalP"/>
    </source>
</evidence>
<dbReference type="EMBL" id="QNUL01000022">
    <property type="protein sequence ID" value="REA58169.1"/>
    <property type="molecule type" value="Genomic_DNA"/>
</dbReference>
<dbReference type="PROSITE" id="PS51257">
    <property type="entry name" value="PROKAR_LIPOPROTEIN"/>
    <property type="match status" value="1"/>
</dbReference>
<sequence length="118" mass="13622">MRKKNSLIIFLLGSILLYSCFREASCEDAAEVNRPDDLNLIIERTSGSAYRLRLEGTNPITNKKGKFLRQNYTWSQPFIKDIAVGDTVVKRKGELKFYIHKADTILVFPFKCRGEEFN</sequence>
<evidence type="ECO:0000313" key="3">
    <source>
        <dbReference type="Proteomes" id="UP000256373"/>
    </source>
</evidence>
<keyword evidence="1" id="KW-0732">Signal</keyword>
<protein>
    <recommendedName>
        <fullName evidence="4">Lipoprotein</fullName>
    </recommendedName>
</protein>
<reference evidence="2 3" key="1">
    <citation type="submission" date="2018-07" db="EMBL/GenBank/DDBJ databases">
        <title>Dyadobacter roseus sp. nov., isolated from rose rhizosphere soil.</title>
        <authorList>
            <person name="Chen L."/>
        </authorList>
    </citation>
    <scope>NUCLEOTIDE SEQUENCE [LARGE SCALE GENOMIC DNA]</scope>
    <source>
        <strain evidence="2 3">RS19</strain>
    </source>
</reference>
<name>A0A3D8Y6G2_9BACT</name>
<keyword evidence="3" id="KW-1185">Reference proteome</keyword>
<dbReference type="RefSeq" id="WP_115832985.1">
    <property type="nucleotide sequence ID" value="NZ_QNUL01000022.1"/>
</dbReference>
<feature type="signal peptide" evidence="1">
    <location>
        <begin position="1"/>
        <end position="24"/>
    </location>
</feature>
<dbReference type="AlphaFoldDB" id="A0A3D8Y6G2"/>
<accession>A0A3D8Y6G2</accession>
<evidence type="ECO:0000313" key="2">
    <source>
        <dbReference type="EMBL" id="REA58169.1"/>
    </source>
</evidence>
<gene>
    <name evidence="2" type="ORF">DSL64_21415</name>
</gene>